<proteinExistence type="predicted"/>
<dbReference type="InterPro" id="IPR029046">
    <property type="entry name" value="LolA/LolB/LppX"/>
</dbReference>
<protein>
    <submittedName>
        <fullName evidence="3">Outer membrane lipoprotein carrier protein LolA</fullName>
    </submittedName>
</protein>
<dbReference type="AlphaFoldDB" id="A0A2S0MSZ6"/>
<dbReference type="EMBL" id="CP027665">
    <property type="protein sequence ID" value="AVO38813.1"/>
    <property type="molecule type" value="Genomic_DNA"/>
</dbReference>
<evidence type="ECO:0000256" key="1">
    <source>
        <dbReference type="ARBA" id="ARBA00022729"/>
    </source>
</evidence>
<dbReference type="PANTHER" id="PTHR35869:SF1">
    <property type="entry name" value="OUTER-MEMBRANE LIPOPROTEIN CARRIER PROTEIN"/>
    <property type="match status" value="1"/>
</dbReference>
<keyword evidence="3" id="KW-0449">Lipoprotein</keyword>
<gene>
    <name evidence="3" type="ORF">C6Y53_14650</name>
</gene>
<dbReference type="PANTHER" id="PTHR35869">
    <property type="entry name" value="OUTER-MEMBRANE LIPOPROTEIN CARRIER PROTEIN"/>
    <property type="match status" value="1"/>
</dbReference>
<dbReference type="RefSeq" id="WP_106473123.1">
    <property type="nucleotide sequence ID" value="NZ_CP027665.1"/>
</dbReference>
<dbReference type="CDD" id="cd16325">
    <property type="entry name" value="LolA"/>
    <property type="match status" value="1"/>
</dbReference>
<dbReference type="Gene3D" id="2.50.20.10">
    <property type="entry name" value="Lipoprotein localisation LolA/LolB/LppX"/>
    <property type="match status" value="1"/>
</dbReference>
<keyword evidence="4" id="KW-1185">Reference proteome</keyword>
<evidence type="ECO:0000313" key="3">
    <source>
        <dbReference type="EMBL" id="AVO38813.1"/>
    </source>
</evidence>
<reference evidence="4" key="1">
    <citation type="submission" date="2018-03" db="EMBL/GenBank/DDBJ databases">
        <title>Genomic analysis of the strain SH-1 isolated from shrimp intestine.</title>
        <authorList>
            <person name="Kim Y.-S."/>
            <person name="Kim S.-E."/>
            <person name="Kim K.-H."/>
        </authorList>
    </citation>
    <scope>NUCLEOTIDE SEQUENCE [LARGE SCALE GENOMIC DNA]</scope>
    <source>
        <strain evidence="4">SH-1</strain>
    </source>
</reference>
<dbReference type="Pfam" id="PF03548">
    <property type="entry name" value="LolA"/>
    <property type="match status" value="1"/>
</dbReference>
<name>A0A2S0MSZ6_9RHOB</name>
<evidence type="ECO:0000256" key="2">
    <source>
        <dbReference type="SAM" id="SignalP"/>
    </source>
</evidence>
<dbReference type="Proteomes" id="UP000237655">
    <property type="component" value="Chromosome"/>
</dbReference>
<evidence type="ECO:0000313" key="4">
    <source>
        <dbReference type="Proteomes" id="UP000237655"/>
    </source>
</evidence>
<dbReference type="SUPFAM" id="SSF89392">
    <property type="entry name" value="Prokaryotic lipoproteins and lipoprotein localization factors"/>
    <property type="match status" value="1"/>
</dbReference>
<keyword evidence="1 2" id="KW-0732">Signal</keyword>
<organism evidence="3 4">
    <name type="scientific">Pukyongiella litopenaei</name>
    <dbReference type="NCBI Taxonomy" id="2605946"/>
    <lineage>
        <taxon>Bacteria</taxon>
        <taxon>Pseudomonadati</taxon>
        <taxon>Pseudomonadota</taxon>
        <taxon>Alphaproteobacteria</taxon>
        <taxon>Rhodobacterales</taxon>
        <taxon>Paracoccaceae</taxon>
        <taxon>Pukyongiella</taxon>
    </lineage>
</organism>
<dbReference type="KEGG" id="thas:C6Y53_14650"/>
<dbReference type="InterPro" id="IPR004564">
    <property type="entry name" value="OM_lipoprot_carrier_LolA-like"/>
</dbReference>
<accession>A0A2S0MSZ6</accession>
<sequence length="198" mass="21261">MKRFAALIVALLVAAPAFAADKLPLSAISTYLNGLTTAQANFVQYNDDGSRSTGTLWIHRPGRMRFEYDPPNSAVVIAGGNAVLVHDPKSNQPPETYPLKRTPLSVILARRVDLGRAGMVVGYGHDGTHTVVRAQDPENPDYGFIDLKFAANPVRLDRWTIQDSSGARTTVVLGKMATGMKLGASLFSTQGGGGRPNR</sequence>
<feature type="signal peptide" evidence="2">
    <location>
        <begin position="1"/>
        <end position="19"/>
    </location>
</feature>
<feature type="chain" id="PRO_5015764491" evidence="2">
    <location>
        <begin position="20"/>
        <end position="198"/>
    </location>
</feature>